<sequence>MAEDGPVNEAPASDRGSHNLLASKRRKIHHGKSASIATIGDASTMDQDLAFDEIPDYPRRRAMIACEICRSRKSKCDGSRPKCKLCIDLNAACVYREPGVKLDAGDKIILDRLANIEALIQSKFPTLSQADSSTAGPLALPAEQGFNMLSPTTSHTASDYVNSRRTVGNGPGSIPLSGFGISQAAMNISTMPKAHTTPALHLLQWPCICDLVTSPCDPQVLLQLEMTRPPLDLRSHYPLDLSDLCSSIYTRAFFGKVNVWYAVVNPHSWNELYRTASLNSFRSGPESCVVLLVFALGQAAHTDTSTAHASYDGRPPGTAYFEAAWQLLPTLMLRNNVMSAQCHILAAAYLLYLVRPLEAWNLLCSVSIKLQLLLSSSSPLPSDEARNLLERIYWNTLMFESDLLAELDLPHSGIVQFEESMPLPRSFPLTPISPSPSSSAPAPSPGSDEIWYFLAEIALRRLLNRVSHLLYSKSLSLASLAPLVTELDLQLTQWHNHLPPSVQFPIRPSSSLPDEALDPVQTVLRLRYHACRTIIHRPYILYVLSSATPTVGSSTSHISEACATGLESAYIQISLLSSHRAGHVPYLYQGFLSLVSQTLLLLGASLHTELRRLMPVRKEALVKTVDSVRIEMNTLGRLAPSLEVSGRILGEAVDRWKERISGVEW</sequence>
<reference evidence="3 4" key="1">
    <citation type="submission" date="2016-10" db="EMBL/GenBank/DDBJ databases">
        <authorList>
            <person name="Varghese N."/>
        </authorList>
    </citation>
    <scope>NUCLEOTIDE SEQUENCE [LARGE SCALE GENOMIC DNA]</scope>
</reference>
<evidence type="ECO:0000313" key="4">
    <source>
        <dbReference type="Proteomes" id="UP000215453"/>
    </source>
</evidence>
<dbReference type="FunFam" id="4.10.240.10:FF:000008">
    <property type="entry name" value="C6 zinc finger domain-containing protein"/>
    <property type="match status" value="1"/>
</dbReference>
<accession>A0A1Y6LM23</accession>
<dbReference type="GO" id="GO:0008270">
    <property type="term" value="F:zinc ion binding"/>
    <property type="evidence" value="ECO:0007669"/>
    <property type="project" value="InterPro"/>
</dbReference>
<proteinExistence type="predicted"/>
<name>A0A1Y6LM23_ZYMTR</name>
<dbReference type="InterPro" id="IPR053181">
    <property type="entry name" value="EcdB-like_regulator"/>
</dbReference>
<keyword evidence="1" id="KW-0539">Nucleus</keyword>
<dbReference type="AlphaFoldDB" id="A0A1Y6LM23"/>
<dbReference type="PANTHER" id="PTHR47785">
    <property type="entry name" value="ZN(II)2CYS6 TRANSCRIPTION FACTOR (EUROFUNG)-RELATED-RELATED"/>
    <property type="match status" value="1"/>
</dbReference>
<dbReference type="PROSITE" id="PS00463">
    <property type="entry name" value="ZN2_CY6_FUNGAL_1"/>
    <property type="match status" value="1"/>
</dbReference>
<dbReference type="InterPro" id="IPR036864">
    <property type="entry name" value="Zn2-C6_fun-type_DNA-bd_sf"/>
</dbReference>
<dbReference type="Proteomes" id="UP000215453">
    <property type="component" value="Chromosome 6"/>
</dbReference>
<dbReference type="Pfam" id="PF00172">
    <property type="entry name" value="Zn_clus"/>
    <property type="match status" value="1"/>
</dbReference>
<dbReference type="PANTHER" id="PTHR47785:SF2">
    <property type="entry name" value="ZN(II)2CYS6 TRANSCRIPTION FACTOR (EUROFUNG)"/>
    <property type="match status" value="1"/>
</dbReference>
<dbReference type="InterPro" id="IPR001138">
    <property type="entry name" value="Zn2Cys6_DnaBD"/>
</dbReference>
<dbReference type="EMBL" id="LT882681">
    <property type="protein sequence ID" value="SMY25456.1"/>
    <property type="molecule type" value="Genomic_DNA"/>
</dbReference>
<dbReference type="Gene3D" id="4.10.240.10">
    <property type="entry name" value="Zn(2)-C6 fungal-type DNA-binding domain"/>
    <property type="match status" value="1"/>
</dbReference>
<evidence type="ECO:0000313" key="3">
    <source>
        <dbReference type="EMBL" id="SMY25456.1"/>
    </source>
</evidence>
<evidence type="ECO:0000259" key="2">
    <source>
        <dbReference type="PROSITE" id="PS50048"/>
    </source>
</evidence>
<organism evidence="3 4">
    <name type="scientific">Zymoseptoria tritici ST99CH_1A5</name>
    <dbReference type="NCBI Taxonomy" id="1276529"/>
    <lineage>
        <taxon>Eukaryota</taxon>
        <taxon>Fungi</taxon>
        <taxon>Dikarya</taxon>
        <taxon>Ascomycota</taxon>
        <taxon>Pezizomycotina</taxon>
        <taxon>Dothideomycetes</taxon>
        <taxon>Dothideomycetidae</taxon>
        <taxon>Mycosphaerellales</taxon>
        <taxon>Mycosphaerellaceae</taxon>
        <taxon>Zymoseptoria</taxon>
    </lineage>
</organism>
<dbReference type="SUPFAM" id="SSF57701">
    <property type="entry name" value="Zn2/Cys6 DNA-binding domain"/>
    <property type="match status" value="1"/>
</dbReference>
<dbReference type="CDD" id="cd00067">
    <property type="entry name" value="GAL4"/>
    <property type="match status" value="1"/>
</dbReference>
<dbReference type="PROSITE" id="PS50048">
    <property type="entry name" value="ZN2_CY6_FUNGAL_2"/>
    <property type="match status" value="1"/>
</dbReference>
<dbReference type="GO" id="GO:0000981">
    <property type="term" value="F:DNA-binding transcription factor activity, RNA polymerase II-specific"/>
    <property type="evidence" value="ECO:0007669"/>
    <property type="project" value="InterPro"/>
</dbReference>
<protein>
    <recommendedName>
        <fullName evidence="2">Zn(2)-C6 fungal-type domain-containing protein</fullName>
    </recommendedName>
</protein>
<dbReference type="CDD" id="cd12148">
    <property type="entry name" value="fungal_TF_MHR"/>
    <property type="match status" value="1"/>
</dbReference>
<feature type="domain" description="Zn(2)-C6 fungal-type" evidence="2">
    <location>
        <begin position="65"/>
        <end position="95"/>
    </location>
</feature>
<gene>
    <name evidence="3" type="ORF">ZT1A5_G6898</name>
</gene>
<evidence type="ECO:0000256" key="1">
    <source>
        <dbReference type="ARBA" id="ARBA00023242"/>
    </source>
</evidence>
<dbReference type="SMART" id="SM00066">
    <property type="entry name" value="GAL4"/>
    <property type="match status" value="1"/>
</dbReference>